<feature type="compositionally biased region" description="Basic and acidic residues" evidence="1">
    <location>
        <begin position="59"/>
        <end position="69"/>
    </location>
</feature>
<comment type="caution">
    <text evidence="2">The sequence shown here is derived from an EMBL/GenBank/DDBJ whole genome shotgun (WGS) entry which is preliminary data.</text>
</comment>
<reference evidence="2 3" key="1">
    <citation type="journal article" date="2014" name="Genome Announc.">
        <title>Draft genome sequences of the altered schaedler flora, a defined bacterial community from gnotobiotic mice.</title>
        <authorList>
            <person name="Wannemuehler M.J."/>
            <person name="Overstreet A.M."/>
            <person name="Ward D.V."/>
            <person name="Phillips G.J."/>
        </authorList>
    </citation>
    <scope>NUCLEOTIDE SEQUENCE [LARGE SCALE GENOMIC DNA]</scope>
    <source>
        <strain evidence="2 3">ASF492</strain>
    </source>
</reference>
<gene>
    <name evidence="2" type="ORF">C823_02446</name>
</gene>
<name>N2ACZ4_9FIRM</name>
<evidence type="ECO:0000313" key="3">
    <source>
        <dbReference type="Proteomes" id="UP000012589"/>
    </source>
</evidence>
<organism evidence="2 3">
    <name type="scientific">Eubacterium plexicaudatum ASF492</name>
    <dbReference type="NCBI Taxonomy" id="1235802"/>
    <lineage>
        <taxon>Bacteria</taxon>
        <taxon>Bacillati</taxon>
        <taxon>Bacillota</taxon>
        <taxon>Clostridia</taxon>
        <taxon>Eubacteriales</taxon>
        <taxon>Eubacteriaceae</taxon>
        <taxon>Eubacterium</taxon>
    </lineage>
</organism>
<sequence length="100" mass="11665">MVVPIADAYYEANNPKKAGKEKSLMCRTAKRMKRNYERRKQKLRKSIAGIGTGKTARNQRKEKAEREETQRNLHIHVLLTMRPLTENWEWGANRGVSNNL</sequence>
<evidence type="ECO:0000313" key="2">
    <source>
        <dbReference type="EMBL" id="EMZ27322.1"/>
    </source>
</evidence>
<evidence type="ECO:0000256" key="1">
    <source>
        <dbReference type="SAM" id="MobiDB-lite"/>
    </source>
</evidence>
<dbReference type="AlphaFoldDB" id="N2ACZ4"/>
<evidence type="ECO:0008006" key="4">
    <source>
        <dbReference type="Google" id="ProtNLM"/>
    </source>
</evidence>
<dbReference type="Proteomes" id="UP000012589">
    <property type="component" value="Unassembled WGS sequence"/>
</dbReference>
<dbReference type="EMBL" id="AQFT01000072">
    <property type="protein sequence ID" value="EMZ27322.1"/>
    <property type="molecule type" value="Genomic_DNA"/>
</dbReference>
<dbReference type="PATRIC" id="fig|1235802.3.peg.2587"/>
<dbReference type="HOGENOM" id="CLU_2301628_0_0_9"/>
<proteinExistence type="predicted"/>
<keyword evidence="3" id="KW-1185">Reference proteome</keyword>
<accession>N2ACZ4</accession>
<protein>
    <recommendedName>
        <fullName evidence="4">MobA/MobL protein domain-containing protein</fullName>
    </recommendedName>
</protein>
<dbReference type="STRING" id="1235802.C823_02446"/>
<feature type="region of interest" description="Disordered" evidence="1">
    <location>
        <begin position="38"/>
        <end position="69"/>
    </location>
</feature>